<evidence type="ECO:0008006" key="5">
    <source>
        <dbReference type="Google" id="ProtNLM"/>
    </source>
</evidence>
<dbReference type="EMBL" id="MKIM01000025">
    <property type="protein sequence ID" value="OLP45396.1"/>
    <property type="molecule type" value="Genomic_DNA"/>
</dbReference>
<keyword evidence="2" id="KW-1133">Transmembrane helix</keyword>
<keyword evidence="4" id="KW-1185">Reference proteome</keyword>
<dbReference type="AlphaFoldDB" id="A0A1Q8ZTW0"/>
<evidence type="ECO:0000313" key="4">
    <source>
        <dbReference type="Proteomes" id="UP000186894"/>
    </source>
</evidence>
<evidence type="ECO:0000256" key="2">
    <source>
        <dbReference type="SAM" id="Phobius"/>
    </source>
</evidence>
<sequence>MHAPKVFFSMIGALLVFAATTYYLSGSLSDTIIKTVVAAVIVQVGYFGAIVYFVAREAKARKAALGKQEQARASQPEASKTPSLPEANHTVIRNG</sequence>
<name>A0A1Q8ZTW0_9HYPH</name>
<proteinExistence type="predicted"/>
<dbReference type="InterPro" id="IPR024239">
    <property type="entry name" value="SyrA"/>
</dbReference>
<reference evidence="3 4" key="1">
    <citation type="submission" date="2016-09" db="EMBL/GenBank/DDBJ databases">
        <title>Rhizobium oryziradicis sp. nov., isolated from the root of rice.</title>
        <authorList>
            <person name="Zhao J."/>
            <person name="Zhang X."/>
        </authorList>
    </citation>
    <scope>NUCLEOTIDE SEQUENCE [LARGE SCALE GENOMIC DNA]</scope>
    <source>
        <strain evidence="3 4">N19</strain>
    </source>
</reference>
<evidence type="ECO:0000313" key="3">
    <source>
        <dbReference type="EMBL" id="OLP45396.1"/>
    </source>
</evidence>
<dbReference type="Pfam" id="PF11089">
    <property type="entry name" value="SyrA"/>
    <property type="match status" value="1"/>
</dbReference>
<keyword evidence="2" id="KW-0472">Membrane</keyword>
<feature type="transmembrane region" description="Helical" evidence="2">
    <location>
        <begin position="31"/>
        <end position="55"/>
    </location>
</feature>
<feature type="region of interest" description="Disordered" evidence="1">
    <location>
        <begin position="65"/>
        <end position="95"/>
    </location>
</feature>
<feature type="compositionally biased region" description="Polar residues" evidence="1">
    <location>
        <begin position="71"/>
        <end position="82"/>
    </location>
</feature>
<organism evidence="3 4">
    <name type="scientific">Rhizobium oryziradicis</name>
    <dbReference type="NCBI Taxonomy" id="1867956"/>
    <lineage>
        <taxon>Bacteria</taxon>
        <taxon>Pseudomonadati</taxon>
        <taxon>Pseudomonadota</taxon>
        <taxon>Alphaproteobacteria</taxon>
        <taxon>Hyphomicrobiales</taxon>
        <taxon>Rhizobiaceae</taxon>
        <taxon>Rhizobium/Agrobacterium group</taxon>
        <taxon>Rhizobium</taxon>
    </lineage>
</organism>
<comment type="caution">
    <text evidence="3">The sequence shown here is derived from an EMBL/GenBank/DDBJ whole genome shotgun (WGS) entry which is preliminary data.</text>
</comment>
<accession>A0A1Q8ZTW0</accession>
<keyword evidence="2" id="KW-0812">Transmembrane</keyword>
<gene>
    <name evidence="3" type="ORF">BJF95_19050</name>
</gene>
<dbReference type="RefSeq" id="WP_075639305.1">
    <property type="nucleotide sequence ID" value="NZ_MKIM01000025.1"/>
</dbReference>
<protein>
    <recommendedName>
        <fullName evidence="5">Exopolysaccharide production repressor exox</fullName>
    </recommendedName>
</protein>
<dbReference type="Proteomes" id="UP000186894">
    <property type="component" value="Unassembled WGS sequence"/>
</dbReference>
<dbReference type="OrthoDB" id="9802759at2"/>
<evidence type="ECO:0000256" key="1">
    <source>
        <dbReference type="SAM" id="MobiDB-lite"/>
    </source>
</evidence>
<feature type="transmembrane region" description="Helical" evidence="2">
    <location>
        <begin position="7"/>
        <end position="25"/>
    </location>
</feature>